<dbReference type="PROSITE" id="PS51635">
    <property type="entry name" value="PNPLA"/>
    <property type="match status" value="1"/>
</dbReference>
<dbReference type="EC" id="3.1.1.-" evidence="5"/>
<comment type="similarity">
    <text evidence="1 5">Belongs to the patatin family.</text>
</comment>
<protein>
    <recommendedName>
        <fullName evidence="5">Patatin</fullName>
        <ecNumber evidence="5">3.1.1.-</ecNumber>
    </recommendedName>
</protein>
<evidence type="ECO:0000256" key="3">
    <source>
        <dbReference type="ARBA" id="ARBA00023098"/>
    </source>
</evidence>
<feature type="short sequence motif" description="GXGXXG" evidence="4">
    <location>
        <begin position="18"/>
        <end position="23"/>
    </location>
</feature>
<comment type="function">
    <text evidence="5">Lipolytic acyl hydrolase (LAH).</text>
</comment>
<name>A0AAW0M6Q3_QUESU</name>
<reference evidence="7" key="1">
    <citation type="submission" date="2017-12" db="EMBL/GenBank/DDBJ databases">
        <authorList>
            <person name="Barbosa P."/>
            <person name="Usie A."/>
            <person name="Ramos A.M."/>
        </authorList>
    </citation>
    <scope>NUCLEOTIDE SEQUENCE</scope>
    <source>
        <strain evidence="7">HL8</strain>
        <tissue evidence="7">Leaves</tissue>
    </source>
</reference>
<evidence type="ECO:0000259" key="6">
    <source>
        <dbReference type="PROSITE" id="PS51635"/>
    </source>
</evidence>
<reference evidence="7" key="3">
    <citation type="submission" date="2023-07" db="EMBL/GenBank/DDBJ databases">
        <title>An improved reference 1 genome and first organelle genomes of Quercus suber.</title>
        <authorList>
            <consortium name="Genosuber Consortium"/>
            <person name="Usie A."/>
            <person name="Serra O."/>
            <person name="Barros P."/>
        </authorList>
    </citation>
    <scope>NUCLEOTIDE SEQUENCE</scope>
    <source>
        <strain evidence="7">HL8</strain>
        <tissue evidence="7">Leaves</tissue>
    </source>
</reference>
<dbReference type="AlphaFoldDB" id="A0AAW0M6Q3"/>
<evidence type="ECO:0000256" key="1">
    <source>
        <dbReference type="ARBA" id="ARBA00010240"/>
    </source>
</evidence>
<keyword evidence="3 5" id="KW-0443">Lipid metabolism</keyword>
<dbReference type="GO" id="GO:0004620">
    <property type="term" value="F:phospholipase activity"/>
    <property type="evidence" value="ECO:0007669"/>
    <property type="project" value="TreeGrafter"/>
</dbReference>
<dbReference type="PANTHER" id="PTHR32176">
    <property type="entry name" value="XYLOSE ISOMERASE"/>
    <property type="match status" value="1"/>
</dbReference>
<accession>A0AAW0M6Q3</accession>
<dbReference type="GO" id="GO:0047372">
    <property type="term" value="F:monoacylglycerol lipase activity"/>
    <property type="evidence" value="ECO:0007669"/>
    <property type="project" value="TreeGrafter"/>
</dbReference>
<gene>
    <name evidence="7" type="primary">PLP2_17</name>
    <name evidence="7" type="ORF">CFP56_012246</name>
</gene>
<organism evidence="7">
    <name type="scientific">Quercus suber</name>
    <name type="common">Cork oak</name>
    <dbReference type="NCBI Taxonomy" id="58331"/>
    <lineage>
        <taxon>Eukaryota</taxon>
        <taxon>Viridiplantae</taxon>
        <taxon>Streptophyta</taxon>
        <taxon>Embryophyta</taxon>
        <taxon>Tracheophyta</taxon>
        <taxon>Spermatophyta</taxon>
        <taxon>Magnoliopsida</taxon>
        <taxon>eudicotyledons</taxon>
        <taxon>Gunneridae</taxon>
        <taxon>Pentapetalae</taxon>
        <taxon>rosids</taxon>
        <taxon>fabids</taxon>
        <taxon>Fagales</taxon>
        <taxon>Fagaceae</taxon>
        <taxon>Quercus</taxon>
    </lineage>
</organism>
<proteinExistence type="inferred from homology"/>
<comment type="caution">
    <text evidence="4">Lacks conserved residue(s) required for the propagation of feature annotation.</text>
</comment>
<comment type="caution">
    <text evidence="7">The sequence shown here is derived from an EMBL/GenBank/DDBJ whole genome shotgun (WGS) entry which is preliminary data.</text>
</comment>
<keyword evidence="2 5" id="KW-0442">Lipid degradation</keyword>
<dbReference type="InterPro" id="IPR002641">
    <property type="entry name" value="PNPLA_dom"/>
</dbReference>
<dbReference type="PANTHER" id="PTHR32176:SF99">
    <property type="entry name" value="PATATIN"/>
    <property type="match status" value="1"/>
</dbReference>
<dbReference type="Gene3D" id="3.40.1090.10">
    <property type="entry name" value="Cytosolic phospholipase A2 catalytic domain"/>
    <property type="match status" value="2"/>
</dbReference>
<comment type="domain">
    <text evidence="5">The nitrogen atoms of the two glycine residues in the GGXR motif define the oxyanion hole, and stabilize the oxyanion that forms during the nucleophilic attack by the catalytic serine during substrate cleavage.</text>
</comment>
<dbReference type="SUPFAM" id="SSF52151">
    <property type="entry name" value="FabD/lysophospholipase-like"/>
    <property type="match status" value="1"/>
</dbReference>
<dbReference type="InterPro" id="IPR016035">
    <property type="entry name" value="Acyl_Trfase/lysoPLipase"/>
</dbReference>
<feature type="short sequence motif" description="GXSXG" evidence="4">
    <location>
        <begin position="56"/>
        <end position="60"/>
    </location>
</feature>
<sequence>MAPDLAKAKMLTVLTIDGGGIRGIIPSVLLGFLESKLQELDGPKARIANYFDIIGGTSTGGLVTTMLTAPNQDNRPLFAAKDITKFYLDESPKIFPQSRQPNFVSVIMAHMLSYLGMKTGRPKYDGKYLRSRTNELLGGLTLKQTLTRVIIPTFDVKLLQPVIFSTNDTLLAISEIKKELLMQNSEFGHHSIENKRMLVVSLGTGGAKYAVKYTAPAVSKWSRLDWIK</sequence>
<keyword evidence="5" id="KW-0378">Hydrolase</keyword>
<evidence type="ECO:0000256" key="5">
    <source>
        <dbReference type="RuleBase" id="RU361262"/>
    </source>
</evidence>
<dbReference type="Pfam" id="PF01734">
    <property type="entry name" value="Patatin"/>
    <property type="match status" value="1"/>
</dbReference>
<dbReference type="EMBL" id="PKMF04000019">
    <property type="protein sequence ID" value="KAK7858394.1"/>
    <property type="molecule type" value="Genomic_DNA"/>
</dbReference>
<evidence type="ECO:0000256" key="4">
    <source>
        <dbReference type="PROSITE-ProRule" id="PRU01161"/>
    </source>
</evidence>
<evidence type="ECO:0000256" key="2">
    <source>
        <dbReference type="ARBA" id="ARBA00022963"/>
    </source>
</evidence>
<evidence type="ECO:0000313" key="7">
    <source>
        <dbReference type="EMBL" id="KAK7858394.1"/>
    </source>
</evidence>
<feature type="domain" description="PNPLA" evidence="6">
    <location>
        <begin position="14"/>
        <end position="228"/>
    </location>
</feature>
<dbReference type="GO" id="GO:0016042">
    <property type="term" value="P:lipid catabolic process"/>
    <property type="evidence" value="ECO:0007669"/>
    <property type="project" value="UniProtKB-KW"/>
</dbReference>
<reference evidence="7" key="2">
    <citation type="journal article" date="2018" name="Sci. Data">
        <title>The draft genome sequence of cork oak.</title>
        <authorList>
            <person name="Ramos A.M."/>
            <person name="Usie A."/>
            <person name="Barbosa P."/>
            <person name="Barros P.M."/>
            <person name="Capote T."/>
            <person name="Chaves I."/>
            <person name="Simoes F."/>
            <person name="Abreu I."/>
            <person name="Carrasquinho I."/>
            <person name="Faro C."/>
            <person name="Guimaraes J.B."/>
            <person name="Mendonca D."/>
            <person name="Nobrega F."/>
            <person name="Rodrigues L."/>
            <person name="Saibo N.J.M."/>
            <person name="Varela M.C."/>
            <person name="Egas C."/>
            <person name="Matos J."/>
            <person name="Miguel C.M."/>
            <person name="Oliveira M.M."/>
            <person name="Ricardo C.P."/>
            <person name="Goncalves S."/>
        </authorList>
    </citation>
    <scope>NUCLEOTIDE SEQUENCE [LARGE SCALE GENOMIC DNA]</scope>
    <source>
        <strain evidence="7">HL8</strain>
    </source>
</reference>